<dbReference type="Proteomes" id="UP000815325">
    <property type="component" value="Unassembled WGS sequence"/>
</dbReference>
<name>A0ABQ7GJZ0_DUNSA</name>
<sequence>MHQASVNSLIQSFFYSIPCRLVPPSRRFDHNLYAMSLCQLFPSFQDAALSSQDAALAFQDAVSAINCVQSIDQLIDTVNPVTESDKEGRRYKLNFRALHKYNTVEWRLFGGSADASKVCKA</sequence>
<evidence type="ECO:0000313" key="1">
    <source>
        <dbReference type="EMBL" id="KAF5834936.1"/>
    </source>
</evidence>
<reference evidence="1" key="1">
    <citation type="submission" date="2017-08" db="EMBL/GenBank/DDBJ databases">
        <authorList>
            <person name="Polle J.E."/>
            <person name="Barry K."/>
            <person name="Cushman J."/>
            <person name="Schmutz J."/>
            <person name="Tran D."/>
            <person name="Hathwaick L.T."/>
            <person name="Yim W.C."/>
            <person name="Jenkins J."/>
            <person name="Mckie-Krisberg Z.M."/>
            <person name="Prochnik S."/>
            <person name="Lindquist E."/>
            <person name="Dockter R.B."/>
            <person name="Adam C."/>
            <person name="Molina H."/>
            <person name="Bunkerborg J."/>
            <person name="Jin E."/>
            <person name="Buchheim M."/>
            <person name="Magnuson J."/>
        </authorList>
    </citation>
    <scope>NUCLEOTIDE SEQUENCE</scope>
    <source>
        <strain evidence="1">CCAP 19/18</strain>
    </source>
</reference>
<comment type="caution">
    <text evidence="1">The sequence shown here is derived from an EMBL/GenBank/DDBJ whole genome shotgun (WGS) entry which is preliminary data.</text>
</comment>
<proteinExistence type="predicted"/>
<protein>
    <submittedName>
        <fullName evidence="1">Uncharacterized protein</fullName>
    </submittedName>
</protein>
<gene>
    <name evidence="1" type="ORF">DUNSADRAFT_8124</name>
</gene>
<evidence type="ECO:0000313" key="2">
    <source>
        <dbReference type="Proteomes" id="UP000815325"/>
    </source>
</evidence>
<keyword evidence="2" id="KW-1185">Reference proteome</keyword>
<dbReference type="EMBL" id="MU069730">
    <property type="protein sequence ID" value="KAF5834936.1"/>
    <property type="molecule type" value="Genomic_DNA"/>
</dbReference>
<accession>A0ABQ7GJZ0</accession>
<organism evidence="1 2">
    <name type="scientific">Dunaliella salina</name>
    <name type="common">Green alga</name>
    <name type="synonym">Protococcus salinus</name>
    <dbReference type="NCBI Taxonomy" id="3046"/>
    <lineage>
        <taxon>Eukaryota</taxon>
        <taxon>Viridiplantae</taxon>
        <taxon>Chlorophyta</taxon>
        <taxon>core chlorophytes</taxon>
        <taxon>Chlorophyceae</taxon>
        <taxon>CS clade</taxon>
        <taxon>Chlamydomonadales</taxon>
        <taxon>Dunaliellaceae</taxon>
        <taxon>Dunaliella</taxon>
    </lineage>
</organism>